<sequence length="50" mass="5747">MRLMLLSKVWFTFCLLMKRDSYALLGCMDKALTFLCLRAVLFGWLPSAAT</sequence>
<dbReference type="EMBL" id="BPVZ01000021">
    <property type="protein sequence ID" value="GKV04029.1"/>
    <property type="molecule type" value="Genomic_DNA"/>
</dbReference>
<dbReference type="AlphaFoldDB" id="A0AAV5J0V6"/>
<accession>A0AAV5J0V6</accession>
<reference evidence="1 2" key="1">
    <citation type="journal article" date="2021" name="Commun. Biol.">
        <title>The genome of Shorea leprosula (Dipterocarpaceae) highlights the ecological relevance of drought in aseasonal tropical rainforests.</title>
        <authorList>
            <person name="Ng K.K.S."/>
            <person name="Kobayashi M.J."/>
            <person name="Fawcett J.A."/>
            <person name="Hatakeyama M."/>
            <person name="Paape T."/>
            <person name="Ng C.H."/>
            <person name="Ang C.C."/>
            <person name="Tnah L.H."/>
            <person name="Lee C.T."/>
            <person name="Nishiyama T."/>
            <person name="Sese J."/>
            <person name="O'Brien M.J."/>
            <person name="Copetti D."/>
            <person name="Mohd Noor M.I."/>
            <person name="Ong R.C."/>
            <person name="Putra M."/>
            <person name="Sireger I.Z."/>
            <person name="Indrioko S."/>
            <person name="Kosugi Y."/>
            <person name="Izuno A."/>
            <person name="Isagi Y."/>
            <person name="Lee S.L."/>
            <person name="Shimizu K.K."/>
        </authorList>
    </citation>
    <scope>NUCLEOTIDE SEQUENCE [LARGE SCALE GENOMIC DNA]</scope>
    <source>
        <strain evidence="1">214</strain>
    </source>
</reference>
<comment type="caution">
    <text evidence="1">The sequence shown here is derived from an EMBL/GenBank/DDBJ whole genome shotgun (WGS) entry which is preliminary data.</text>
</comment>
<dbReference type="Proteomes" id="UP001054252">
    <property type="component" value="Unassembled WGS sequence"/>
</dbReference>
<keyword evidence="2" id="KW-1185">Reference proteome</keyword>
<name>A0AAV5J0V6_9ROSI</name>
<evidence type="ECO:0000313" key="2">
    <source>
        <dbReference type="Proteomes" id="UP001054252"/>
    </source>
</evidence>
<gene>
    <name evidence="1" type="ORF">SLEP1_g16246</name>
</gene>
<organism evidence="1 2">
    <name type="scientific">Rubroshorea leprosula</name>
    <dbReference type="NCBI Taxonomy" id="152421"/>
    <lineage>
        <taxon>Eukaryota</taxon>
        <taxon>Viridiplantae</taxon>
        <taxon>Streptophyta</taxon>
        <taxon>Embryophyta</taxon>
        <taxon>Tracheophyta</taxon>
        <taxon>Spermatophyta</taxon>
        <taxon>Magnoliopsida</taxon>
        <taxon>eudicotyledons</taxon>
        <taxon>Gunneridae</taxon>
        <taxon>Pentapetalae</taxon>
        <taxon>rosids</taxon>
        <taxon>malvids</taxon>
        <taxon>Malvales</taxon>
        <taxon>Dipterocarpaceae</taxon>
        <taxon>Rubroshorea</taxon>
    </lineage>
</organism>
<protein>
    <submittedName>
        <fullName evidence="1">Uncharacterized protein</fullName>
    </submittedName>
</protein>
<proteinExistence type="predicted"/>
<evidence type="ECO:0000313" key="1">
    <source>
        <dbReference type="EMBL" id="GKV04029.1"/>
    </source>
</evidence>